<organism evidence="2 3">
    <name type="scientific">Candidatus Abyssobacteria bacterium SURF_17</name>
    <dbReference type="NCBI Taxonomy" id="2093361"/>
    <lineage>
        <taxon>Bacteria</taxon>
        <taxon>Pseudomonadati</taxon>
        <taxon>Candidatus Hydrogenedentota</taxon>
        <taxon>Candidatus Abyssobacteria</taxon>
    </lineage>
</organism>
<feature type="domain" description="Peptidase C45 hydrolase" evidence="1">
    <location>
        <begin position="201"/>
        <end position="424"/>
    </location>
</feature>
<dbReference type="NCBIfam" id="NF040521">
    <property type="entry name" value="C45_proenzyme"/>
    <property type="match status" value="1"/>
</dbReference>
<proteinExistence type="predicted"/>
<dbReference type="InterPro" id="IPR011990">
    <property type="entry name" value="TPR-like_helical_dom_sf"/>
</dbReference>
<dbReference type="InterPro" id="IPR005079">
    <property type="entry name" value="Peptidase_C45_hydrolase"/>
</dbReference>
<dbReference type="EMBL" id="QZKI01000043">
    <property type="protein sequence ID" value="RJP72597.1"/>
    <property type="molecule type" value="Genomic_DNA"/>
</dbReference>
<accession>A0A419F2E9</accession>
<comment type="caution">
    <text evidence="2">The sequence shown here is derived from an EMBL/GenBank/DDBJ whole genome shotgun (WGS) entry which is preliminary data.</text>
</comment>
<evidence type="ECO:0000259" key="1">
    <source>
        <dbReference type="Pfam" id="PF03417"/>
    </source>
</evidence>
<dbReference type="Proteomes" id="UP000285961">
    <property type="component" value="Unassembled WGS sequence"/>
</dbReference>
<dbReference type="AlphaFoldDB" id="A0A419F2E9"/>
<evidence type="ECO:0000313" key="2">
    <source>
        <dbReference type="EMBL" id="RJP72597.1"/>
    </source>
</evidence>
<sequence length="622" mass="68600">MLSLILFLVVVLLLGTVALIVWPILGHGSEYVPNSEEIRWLRSTSVVQDEKGRKAFGRATLERRGGLNVLKLFGSHYEMGYQHGALLRDEIQRGAVPFYGRPTENLAPFKHMNKVMRVLLAKYFDWKIYRPLLKCSPRQYLAEVKGLADGSGLSFADVFRGNMLSDLNMNLIKVLEKKALKQGGTDGCTSFAAFGNATVDGSLIMGRNTDYTGGGLWDRYQTVVFYEPEDGHKFVSVSSAGLIKCNSCMNEKGICLGAHFLFLDDTKADGVSFTFLEMEIMKKAGSVEDAIAVVSQNPRAGAFAFLIVDGKANEAAVIEASANHVGVRRPEDGVIWETNMATTEPILSADVLLRNGIGKNPIARFERMRMLIHENKGKITPELAAQFMGDHMDMCSDSLRPAGGIISQVSNLTSVVFRPSNFDFWVADGLSPVCNNAYRGFNLMEELADGYGTAKPTMLEPNEYVKTPDYTALRKYYEAMVSFTVPPTDENAALAHLEEAIALRPQEALYRRLTARMLLRRARAADAAEHLRRALECVQSPSERAQAHLLLGFANDLLGRRNDAVQCYQDALNVPSSGKNGVLSAVNPFVLADAKRFAQAAFSSDDAKKIEVSFEIIAKHDL</sequence>
<dbReference type="Gene3D" id="3.60.60.10">
    <property type="entry name" value="Penicillin V Acylase, Chain A"/>
    <property type="match status" value="1"/>
</dbReference>
<protein>
    <recommendedName>
        <fullName evidence="1">Peptidase C45 hydrolase domain-containing protein</fullName>
    </recommendedName>
</protein>
<dbReference type="SUPFAM" id="SSF48452">
    <property type="entry name" value="TPR-like"/>
    <property type="match status" value="1"/>
</dbReference>
<dbReference type="InterPro" id="IPR047803">
    <property type="entry name" value="DCD1A/B-like"/>
</dbReference>
<dbReference type="InterPro" id="IPR047794">
    <property type="entry name" value="C45_proenzyme-like"/>
</dbReference>
<dbReference type="Pfam" id="PF03417">
    <property type="entry name" value="AAT"/>
    <property type="match status" value="1"/>
</dbReference>
<dbReference type="Gene3D" id="1.25.40.10">
    <property type="entry name" value="Tetratricopeptide repeat domain"/>
    <property type="match status" value="1"/>
</dbReference>
<dbReference type="PANTHER" id="PTHR35190:SF2">
    <property type="entry name" value="PROTEIN DCD1B"/>
    <property type="match status" value="1"/>
</dbReference>
<dbReference type="PANTHER" id="PTHR35190">
    <property type="entry name" value="PROTEIN DCD1B"/>
    <property type="match status" value="1"/>
</dbReference>
<name>A0A419F2E9_9BACT</name>
<evidence type="ECO:0000313" key="3">
    <source>
        <dbReference type="Proteomes" id="UP000285961"/>
    </source>
</evidence>
<gene>
    <name evidence="2" type="ORF">C4532_05890</name>
</gene>
<reference evidence="2 3" key="1">
    <citation type="journal article" date="2017" name="ISME J.">
        <title>Energy and carbon metabolisms in a deep terrestrial subsurface fluid microbial community.</title>
        <authorList>
            <person name="Momper L."/>
            <person name="Jungbluth S.P."/>
            <person name="Lee M.D."/>
            <person name="Amend J.P."/>
        </authorList>
    </citation>
    <scope>NUCLEOTIDE SEQUENCE [LARGE SCALE GENOMIC DNA]</scope>
    <source>
        <strain evidence="2">SURF_17</strain>
    </source>
</reference>